<accession>A0ACC1JAM7</accession>
<evidence type="ECO:0000313" key="1">
    <source>
        <dbReference type="EMBL" id="KAJ1944296.1"/>
    </source>
</evidence>
<protein>
    <submittedName>
        <fullName evidence="1">Mitochondrial membrane protein</fullName>
    </submittedName>
</protein>
<comment type="caution">
    <text evidence="1">The sequence shown here is derived from an EMBL/GenBank/DDBJ whole genome shotgun (WGS) entry which is preliminary data.</text>
</comment>
<gene>
    <name evidence="1" type="primary">FIS1</name>
    <name evidence="1" type="ORF">FBU59_002641</name>
</gene>
<sequence length="151" mass="16998">MTKDLPYAIDVEVPITAGELQVLRRQYEREGSNVRVQTKFNFAWGLVKSPERSDQELGVNLLHEIHSSFPERKRECMYYLALGYYKMGEYANARVFNDQLLALEPQNKQAMSLRDVIDRKVSQDGLLGMAMAGGVVALAGLAAAALFKRTK</sequence>
<reference evidence="1" key="1">
    <citation type="submission" date="2022-07" db="EMBL/GenBank/DDBJ databases">
        <title>Phylogenomic reconstructions and comparative analyses of Kickxellomycotina fungi.</title>
        <authorList>
            <person name="Reynolds N.K."/>
            <person name="Stajich J.E."/>
            <person name="Barry K."/>
            <person name="Grigoriev I.V."/>
            <person name="Crous P."/>
            <person name="Smith M.E."/>
        </authorList>
    </citation>
    <scope>NUCLEOTIDE SEQUENCE</scope>
    <source>
        <strain evidence="1">NRRL 5244</strain>
    </source>
</reference>
<evidence type="ECO:0000313" key="2">
    <source>
        <dbReference type="Proteomes" id="UP001150603"/>
    </source>
</evidence>
<proteinExistence type="predicted"/>
<dbReference type="Proteomes" id="UP001150603">
    <property type="component" value="Unassembled WGS sequence"/>
</dbReference>
<name>A0ACC1JAM7_9FUNG</name>
<organism evidence="1 2">
    <name type="scientific">Linderina macrospora</name>
    <dbReference type="NCBI Taxonomy" id="4868"/>
    <lineage>
        <taxon>Eukaryota</taxon>
        <taxon>Fungi</taxon>
        <taxon>Fungi incertae sedis</taxon>
        <taxon>Zoopagomycota</taxon>
        <taxon>Kickxellomycotina</taxon>
        <taxon>Kickxellomycetes</taxon>
        <taxon>Kickxellales</taxon>
        <taxon>Kickxellaceae</taxon>
        <taxon>Linderina</taxon>
    </lineage>
</organism>
<keyword evidence="2" id="KW-1185">Reference proteome</keyword>
<dbReference type="EMBL" id="JANBPW010001490">
    <property type="protein sequence ID" value="KAJ1944296.1"/>
    <property type="molecule type" value="Genomic_DNA"/>
</dbReference>